<evidence type="ECO:0000313" key="2">
    <source>
        <dbReference type="EMBL" id="MCS0591944.1"/>
    </source>
</evidence>
<reference evidence="2 3" key="1">
    <citation type="submission" date="2022-08" db="EMBL/GenBank/DDBJ databases">
        <title>Reclassification of Massilia species as members of the genera Telluria, Duganella, Pseudoduganella, Mokoshia gen. nov. and Zemynaea gen. nov. using orthogonal and non-orthogonal genome-based approaches.</title>
        <authorList>
            <person name="Bowman J.P."/>
        </authorList>
    </citation>
    <scope>NUCLEOTIDE SEQUENCE [LARGE SCALE GENOMIC DNA]</scope>
    <source>
        <strain evidence="2 3">LMG 28164</strain>
    </source>
</reference>
<organism evidence="2 3">
    <name type="scientific">Massilia norwichensis</name>
    <dbReference type="NCBI Taxonomy" id="1442366"/>
    <lineage>
        <taxon>Bacteria</taxon>
        <taxon>Pseudomonadati</taxon>
        <taxon>Pseudomonadota</taxon>
        <taxon>Betaproteobacteria</taxon>
        <taxon>Burkholderiales</taxon>
        <taxon>Oxalobacteraceae</taxon>
        <taxon>Telluria group</taxon>
        <taxon>Massilia</taxon>
    </lineage>
</organism>
<name>A0ABT2ACN8_9BURK</name>
<accession>A0ABT2ACN8</accession>
<dbReference type="PROSITE" id="PS51257">
    <property type="entry name" value="PROKAR_LIPOPROTEIN"/>
    <property type="match status" value="1"/>
</dbReference>
<feature type="chain" id="PRO_5045995936" description="Transmembrane protein" evidence="1">
    <location>
        <begin position="22"/>
        <end position="173"/>
    </location>
</feature>
<comment type="caution">
    <text evidence="2">The sequence shown here is derived from an EMBL/GenBank/DDBJ whole genome shotgun (WGS) entry which is preliminary data.</text>
</comment>
<dbReference type="Proteomes" id="UP001205560">
    <property type="component" value="Unassembled WGS sequence"/>
</dbReference>
<feature type="signal peptide" evidence="1">
    <location>
        <begin position="1"/>
        <end position="21"/>
    </location>
</feature>
<sequence>MKIRLLSPALALLLASTLLTACSPKYNWRDYASPDAPYKVMFPAKPASVTRTIDLDGMQVSMTMTAAEVDGATFAVGAAEAPDEARARTALPAMMKALLRNIGADDGQGKFNADASGKTTGDIDATGSTNGVPVRLVGHFEARGKRVYQVIVLGKANAVPPEQVEQFLTSFKL</sequence>
<evidence type="ECO:0008006" key="4">
    <source>
        <dbReference type="Google" id="ProtNLM"/>
    </source>
</evidence>
<dbReference type="RefSeq" id="WP_258847702.1">
    <property type="nucleotide sequence ID" value="NZ_JANUGX010000033.1"/>
</dbReference>
<keyword evidence="1" id="KW-0732">Signal</keyword>
<evidence type="ECO:0000256" key="1">
    <source>
        <dbReference type="SAM" id="SignalP"/>
    </source>
</evidence>
<dbReference type="EMBL" id="JANUGX010000033">
    <property type="protein sequence ID" value="MCS0591944.1"/>
    <property type="molecule type" value="Genomic_DNA"/>
</dbReference>
<evidence type="ECO:0000313" key="3">
    <source>
        <dbReference type="Proteomes" id="UP001205560"/>
    </source>
</evidence>
<protein>
    <recommendedName>
        <fullName evidence="4">Transmembrane protein</fullName>
    </recommendedName>
</protein>
<proteinExistence type="predicted"/>
<keyword evidence="3" id="KW-1185">Reference proteome</keyword>
<gene>
    <name evidence="2" type="ORF">NX782_22385</name>
</gene>